<dbReference type="AlphaFoldDB" id="A0A975BWX6"/>
<organism evidence="1 2">
    <name type="scientific">Desulfonema magnum</name>
    <dbReference type="NCBI Taxonomy" id="45655"/>
    <lineage>
        <taxon>Bacteria</taxon>
        <taxon>Pseudomonadati</taxon>
        <taxon>Thermodesulfobacteriota</taxon>
        <taxon>Desulfobacteria</taxon>
        <taxon>Desulfobacterales</taxon>
        <taxon>Desulfococcaceae</taxon>
        <taxon>Desulfonema</taxon>
    </lineage>
</organism>
<protein>
    <submittedName>
        <fullName evidence="1">Uncharacterized protein</fullName>
    </submittedName>
</protein>
<keyword evidence="2" id="KW-1185">Reference proteome</keyword>
<dbReference type="KEGG" id="dmm:dnm_089500"/>
<sequence length="40" mass="4657">MLTNANAADLRSFRRIRSAKILFLQLRKSIFRTPENFACS</sequence>
<dbReference type="Proteomes" id="UP000663722">
    <property type="component" value="Chromosome"/>
</dbReference>
<name>A0A975BWX6_9BACT</name>
<gene>
    <name evidence="1" type="ORF">dnm_089500</name>
</gene>
<reference evidence="1" key="1">
    <citation type="journal article" date="2021" name="Microb. Physiol.">
        <title>Proteogenomic Insights into the Physiology of Marine, Sulfate-Reducing, Filamentous Desulfonema limicola and Desulfonema magnum.</title>
        <authorList>
            <person name="Schnaars V."/>
            <person name="Wohlbrand L."/>
            <person name="Scheve S."/>
            <person name="Hinrichs C."/>
            <person name="Reinhardt R."/>
            <person name="Rabus R."/>
        </authorList>
    </citation>
    <scope>NUCLEOTIDE SEQUENCE</scope>
    <source>
        <strain evidence="1">4be13</strain>
    </source>
</reference>
<dbReference type="EMBL" id="CP061800">
    <property type="protein sequence ID" value="QTA92857.1"/>
    <property type="molecule type" value="Genomic_DNA"/>
</dbReference>
<accession>A0A975BWX6</accession>
<evidence type="ECO:0000313" key="1">
    <source>
        <dbReference type="EMBL" id="QTA92857.1"/>
    </source>
</evidence>
<evidence type="ECO:0000313" key="2">
    <source>
        <dbReference type="Proteomes" id="UP000663722"/>
    </source>
</evidence>
<proteinExistence type="predicted"/>